<organism evidence="1 2">
    <name type="scientific">Chitinophaga silvisoli</name>
    <dbReference type="NCBI Taxonomy" id="2291814"/>
    <lineage>
        <taxon>Bacteria</taxon>
        <taxon>Pseudomonadati</taxon>
        <taxon>Bacteroidota</taxon>
        <taxon>Chitinophagia</taxon>
        <taxon>Chitinophagales</taxon>
        <taxon>Chitinophagaceae</taxon>
        <taxon>Chitinophaga</taxon>
    </lineage>
</organism>
<evidence type="ECO:0000313" key="2">
    <source>
        <dbReference type="Proteomes" id="UP000261174"/>
    </source>
</evidence>
<keyword evidence="2" id="KW-1185">Reference proteome</keyword>
<dbReference type="RefSeq" id="WP_116857588.1">
    <property type="nucleotide sequence ID" value="NZ_QTJV01000019.1"/>
</dbReference>
<comment type="caution">
    <text evidence="1">The sequence shown here is derived from an EMBL/GenBank/DDBJ whole genome shotgun (WGS) entry which is preliminary data.</text>
</comment>
<protein>
    <submittedName>
        <fullName evidence="1">Uncharacterized protein</fullName>
    </submittedName>
</protein>
<gene>
    <name evidence="1" type="ORF">DXN04_32475</name>
</gene>
<name>A0A3E1NSA5_9BACT</name>
<reference evidence="1 2" key="1">
    <citation type="submission" date="2018-08" db="EMBL/GenBank/DDBJ databases">
        <title>Chitinophaga sp. K20C18050901, a novel bacterium isolated from forest soil.</title>
        <authorList>
            <person name="Wang C."/>
        </authorList>
    </citation>
    <scope>NUCLEOTIDE SEQUENCE [LARGE SCALE GENOMIC DNA]</scope>
    <source>
        <strain evidence="1 2">K20C18050901</strain>
    </source>
</reference>
<evidence type="ECO:0000313" key="1">
    <source>
        <dbReference type="EMBL" id="RFM30829.1"/>
    </source>
</evidence>
<dbReference type="OrthoDB" id="668492at2"/>
<dbReference type="AlphaFoldDB" id="A0A3E1NSA5"/>
<dbReference type="EMBL" id="QTJV01000019">
    <property type="protein sequence ID" value="RFM30829.1"/>
    <property type="molecule type" value="Genomic_DNA"/>
</dbReference>
<accession>A0A3E1NSA5</accession>
<dbReference type="Proteomes" id="UP000261174">
    <property type="component" value="Unassembled WGS sequence"/>
</dbReference>
<sequence>MKLLLVLLLLQLPQKISYNYAEIPASQYTHCKGIKYLTKPGQFKLKGGKLVIPVEGKSPRVFKNEGEIYNYEYVGDIKDTKLSLVKFLTPNDEDYYLINRMTGGIDTLLSAPIFSEDGIHFVCANNPGTDQKQYIQIGELVDGAVHIKGRINGKLGVRYLTIGCVYSNYVLVTDDDRKFWKLTFTLK</sequence>
<proteinExistence type="predicted"/>